<organism evidence="5 6">
    <name type="scientific">Kangsaoukella pontilimi</name>
    <dbReference type="NCBI Taxonomy" id="2691042"/>
    <lineage>
        <taxon>Bacteria</taxon>
        <taxon>Pseudomonadati</taxon>
        <taxon>Pseudomonadota</taxon>
        <taxon>Alphaproteobacteria</taxon>
        <taxon>Rhodobacterales</taxon>
        <taxon>Paracoccaceae</taxon>
        <taxon>Kangsaoukella</taxon>
    </lineage>
</organism>
<dbReference type="GO" id="GO:0005886">
    <property type="term" value="C:plasma membrane"/>
    <property type="evidence" value="ECO:0007669"/>
    <property type="project" value="UniProtKB-SubCell"/>
</dbReference>
<dbReference type="AlphaFoldDB" id="A0A7C9IR14"/>
<comment type="caution">
    <text evidence="5">The sequence shown here is derived from an EMBL/GenBank/DDBJ whole genome shotgun (WGS) entry which is preliminary data.</text>
</comment>
<dbReference type="Proteomes" id="UP000480350">
    <property type="component" value="Unassembled WGS sequence"/>
</dbReference>
<sequence>MLSLVFHSTVRSIRSGHRDALMAIAKNLLQMIVMIGIFFVVMDMLGGRRMAVRGDFLLYVMSGIFVFMTHVKAMGAISGADGPVSPMMQHLPMTPLIAIVSAALGAIYVQVLSMAVLLTVYHLMWEPISIAHPVGAVMMLLLAWFSGCCFGLVFAALKPWLPGATGMIQMVYQRVQMFASGKMFLANGLPTKMFALFAWNPLFHIIDQGRGYIFENYNPMRTSLEYPLTISIVVGVIGILGLSYTNRFVSLSWSAGR</sequence>
<dbReference type="PANTHER" id="PTHR30413:SF8">
    <property type="entry name" value="TRANSPORT PERMEASE PROTEIN"/>
    <property type="match status" value="1"/>
</dbReference>
<evidence type="ECO:0000256" key="4">
    <source>
        <dbReference type="SAM" id="Phobius"/>
    </source>
</evidence>
<feature type="transmembrane region" description="Helical" evidence="4">
    <location>
        <begin position="97"/>
        <end position="124"/>
    </location>
</feature>
<dbReference type="EMBL" id="WUPT01000002">
    <property type="protein sequence ID" value="MXQ08303.1"/>
    <property type="molecule type" value="Genomic_DNA"/>
</dbReference>
<evidence type="ECO:0000256" key="2">
    <source>
        <dbReference type="ARBA" id="ARBA00007783"/>
    </source>
</evidence>
<comment type="subcellular location">
    <subcellularLocation>
        <location evidence="1">Cell inner membrane</location>
        <topology evidence="1">Multi-pass membrane protein</topology>
    </subcellularLocation>
</comment>
<proteinExistence type="inferred from homology"/>
<feature type="transmembrane region" description="Helical" evidence="4">
    <location>
        <begin position="184"/>
        <end position="203"/>
    </location>
</feature>
<evidence type="ECO:0000256" key="1">
    <source>
        <dbReference type="ARBA" id="ARBA00004429"/>
    </source>
</evidence>
<dbReference type="PANTHER" id="PTHR30413">
    <property type="entry name" value="INNER MEMBRANE TRANSPORT PERMEASE"/>
    <property type="match status" value="1"/>
</dbReference>
<reference evidence="5 6" key="2">
    <citation type="submission" date="2020-03" db="EMBL/GenBank/DDBJ databases">
        <title>Kangsaoukella pontilimi gen. nov., sp. nov., a new member of the family Rhodobacteraceae isolated from a tidal mudflat.</title>
        <authorList>
            <person name="Kim I.S."/>
        </authorList>
    </citation>
    <scope>NUCLEOTIDE SEQUENCE [LARGE SCALE GENOMIC DNA]</scope>
    <source>
        <strain evidence="5 6">GH1-50</strain>
    </source>
</reference>
<name>A0A7C9IR14_9RHOB</name>
<feature type="transmembrane region" description="Helical" evidence="4">
    <location>
        <begin position="20"/>
        <end position="44"/>
    </location>
</feature>
<comment type="similarity">
    <text evidence="2">Belongs to the ABC-2 integral membrane protein family.</text>
</comment>
<dbReference type="GO" id="GO:0015920">
    <property type="term" value="P:lipopolysaccharide transport"/>
    <property type="evidence" value="ECO:0007669"/>
    <property type="project" value="TreeGrafter"/>
</dbReference>
<feature type="transmembrane region" description="Helical" evidence="4">
    <location>
        <begin position="224"/>
        <end position="244"/>
    </location>
</feature>
<accession>A0A7C9IR14</accession>
<keyword evidence="4" id="KW-0812">Transmembrane</keyword>
<feature type="transmembrane region" description="Helical" evidence="4">
    <location>
        <begin position="56"/>
        <end position="77"/>
    </location>
</feature>
<feature type="transmembrane region" description="Helical" evidence="4">
    <location>
        <begin position="136"/>
        <end position="157"/>
    </location>
</feature>
<gene>
    <name evidence="5" type="ORF">GQ651_10650</name>
</gene>
<keyword evidence="3" id="KW-0813">Transport</keyword>
<evidence type="ECO:0000313" key="5">
    <source>
        <dbReference type="EMBL" id="MXQ08303.1"/>
    </source>
</evidence>
<evidence type="ECO:0000256" key="3">
    <source>
        <dbReference type="ARBA" id="ARBA00022448"/>
    </source>
</evidence>
<keyword evidence="4" id="KW-1133">Transmembrane helix</keyword>
<evidence type="ECO:0000313" key="6">
    <source>
        <dbReference type="Proteomes" id="UP000480350"/>
    </source>
</evidence>
<protein>
    <submittedName>
        <fullName evidence="5">ABC transporter permease</fullName>
    </submittedName>
</protein>
<keyword evidence="6" id="KW-1185">Reference proteome</keyword>
<reference evidence="5 6" key="1">
    <citation type="submission" date="2019-12" db="EMBL/GenBank/DDBJ databases">
        <authorList>
            <person name="Lee S.D."/>
        </authorList>
    </citation>
    <scope>NUCLEOTIDE SEQUENCE [LARGE SCALE GENOMIC DNA]</scope>
    <source>
        <strain evidence="5 6">GH1-50</strain>
    </source>
</reference>
<keyword evidence="4" id="KW-0472">Membrane</keyword>